<dbReference type="EMBL" id="DS989841">
    <property type="protein sequence ID" value="EDX78797.1"/>
    <property type="molecule type" value="Genomic_DNA"/>
</dbReference>
<protein>
    <submittedName>
        <fullName evidence="1">Uncharacterized protein</fullName>
    </submittedName>
</protein>
<evidence type="ECO:0000313" key="2">
    <source>
        <dbReference type="Proteomes" id="UP000003835"/>
    </source>
</evidence>
<proteinExistence type="predicted"/>
<reference evidence="1 2" key="1">
    <citation type="submission" date="2008-07" db="EMBL/GenBank/DDBJ databases">
        <authorList>
            <person name="Tandeau de Marsac N."/>
            <person name="Ferriera S."/>
            <person name="Johnson J."/>
            <person name="Kravitz S."/>
            <person name="Beeson K."/>
            <person name="Sutton G."/>
            <person name="Rogers Y.-H."/>
            <person name="Friedman R."/>
            <person name="Frazier M."/>
            <person name="Venter J.C."/>
        </authorList>
    </citation>
    <scope>NUCLEOTIDE SEQUENCE [LARGE SCALE GENOMIC DNA]</scope>
    <source>
        <strain evidence="1 2">PCC 7420</strain>
    </source>
</reference>
<sequence length="75" mass="8754">MPDVITCIKQKINSTPSKQIPLSISLLQYFIAILVENQVIEFPLPKYYFHVTDELITLYPKCFEKNANSTFQYHS</sequence>
<dbReference type="HOGENOM" id="CLU_2664755_0_0_3"/>
<evidence type="ECO:0000313" key="1">
    <source>
        <dbReference type="EMBL" id="EDX78797.1"/>
    </source>
</evidence>
<dbReference type="AlphaFoldDB" id="B4VHD5"/>
<name>B4VHD5_9CYAN</name>
<keyword evidence="2" id="KW-1185">Reference proteome</keyword>
<organism evidence="1 2">
    <name type="scientific">Coleofasciculus chthonoplastes PCC 7420</name>
    <dbReference type="NCBI Taxonomy" id="118168"/>
    <lineage>
        <taxon>Bacteria</taxon>
        <taxon>Bacillati</taxon>
        <taxon>Cyanobacteriota</taxon>
        <taxon>Cyanophyceae</taxon>
        <taxon>Coleofasciculales</taxon>
        <taxon>Coleofasciculaceae</taxon>
        <taxon>Coleofasciculus</taxon>
    </lineage>
</organism>
<gene>
    <name evidence="1" type="ORF">MC7420_7450</name>
</gene>
<accession>B4VHD5</accession>
<dbReference type="Proteomes" id="UP000003835">
    <property type="component" value="Unassembled WGS sequence"/>
</dbReference>